<feature type="compositionally biased region" description="Basic and acidic residues" evidence="1">
    <location>
        <begin position="63"/>
        <end position="75"/>
    </location>
</feature>
<comment type="caution">
    <text evidence="2">The sequence shown here is derived from an EMBL/GenBank/DDBJ whole genome shotgun (WGS) entry which is preliminary data.</text>
</comment>
<organism evidence="2 3">
    <name type="scientific">Erythrobacter litoralis</name>
    <dbReference type="NCBI Taxonomy" id="39960"/>
    <lineage>
        <taxon>Bacteria</taxon>
        <taxon>Pseudomonadati</taxon>
        <taxon>Pseudomonadota</taxon>
        <taxon>Alphaproteobacteria</taxon>
        <taxon>Sphingomonadales</taxon>
        <taxon>Erythrobacteraceae</taxon>
        <taxon>Erythrobacter/Porphyrobacter group</taxon>
        <taxon>Erythrobacter</taxon>
    </lineage>
</organism>
<reference evidence="2 3" key="1">
    <citation type="submission" date="2014-04" db="EMBL/GenBank/DDBJ databases">
        <title>A comprehensive comparison of genomes of Erythrobacter spp. Strains.</title>
        <authorList>
            <person name="Zheng Q."/>
        </authorList>
    </citation>
    <scope>NUCLEOTIDE SEQUENCE [LARGE SCALE GENOMIC DNA]</scope>
    <source>
        <strain evidence="2 3">DSM 8509</strain>
    </source>
</reference>
<name>A0A074ME55_9SPHN</name>
<evidence type="ECO:0000313" key="2">
    <source>
        <dbReference type="EMBL" id="KEO91060.1"/>
    </source>
</evidence>
<evidence type="ECO:0000313" key="3">
    <source>
        <dbReference type="Proteomes" id="UP000027866"/>
    </source>
</evidence>
<dbReference type="EMBL" id="JMIX01000011">
    <property type="protein sequence ID" value="KEO91060.1"/>
    <property type="molecule type" value="Genomic_DNA"/>
</dbReference>
<accession>A0A074ME55</accession>
<protein>
    <submittedName>
        <fullName evidence="2">Uncharacterized protein</fullName>
    </submittedName>
</protein>
<gene>
    <name evidence="2" type="ORF">EH32_01665</name>
</gene>
<feature type="compositionally biased region" description="Basic residues" evidence="1">
    <location>
        <begin position="76"/>
        <end position="87"/>
    </location>
</feature>
<proteinExistence type="predicted"/>
<evidence type="ECO:0000256" key="1">
    <source>
        <dbReference type="SAM" id="MobiDB-lite"/>
    </source>
</evidence>
<dbReference type="Proteomes" id="UP000027866">
    <property type="component" value="Unassembled WGS sequence"/>
</dbReference>
<sequence length="87" mass="9888">MGTTIRTIAVFYLGLRVFIPSARVLIPRGQDIRGGYEKRRSQDRRVGAAFRRDGGWHAAVGEPRARDRSRAVDRAGRRHPHPCRARP</sequence>
<dbReference type="AlphaFoldDB" id="A0A074ME55"/>
<keyword evidence="3" id="KW-1185">Reference proteome</keyword>
<feature type="region of interest" description="Disordered" evidence="1">
    <location>
        <begin position="57"/>
        <end position="87"/>
    </location>
</feature>